<evidence type="ECO:0000259" key="5">
    <source>
        <dbReference type="PROSITE" id="PS50076"/>
    </source>
</evidence>
<dbReference type="InterPro" id="IPR001623">
    <property type="entry name" value="DnaJ_domain"/>
</dbReference>
<dbReference type="SMART" id="SM00271">
    <property type="entry name" value="DnaJ"/>
    <property type="match status" value="1"/>
</dbReference>
<dbReference type="AlphaFoldDB" id="A0A7X2YYR7"/>
<dbReference type="Gene3D" id="1.25.40.10">
    <property type="entry name" value="Tetratricopeptide repeat domain"/>
    <property type="match status" value="1"/>
</dbReference>
<evidence type="ECO:0000256" key="1">
    <source>
        <dbReference type="ARBA" id="ARBA00022705"/>
    </source>
</evidence>
<evidence type="ECO:0000256" key="2">
    <source>
        <dbReference type="ARBA" id="ARBA00023016"/>
    </source>
</evidence>
<feature type="transmembrane region" description="Helical" evidence="4">
    <location>
        <begin position="412"/>
        <end position="429"/>
    </location>
</feature>
<comment type="caution">
    <text evidence="6">The sequence shown here is derived from an EMBL/GenBank/DDBJ whole genome shotgun (WGS) entry which is preliminary data.</text>
</comment>
<feature type="domain" description="J" evidence="5">
    <location>
        <begin position="2"/>
        <end position="72"/>
    </location>
</feature>
<dbReference type="Pfam" id="PF14559">
    <property type="entry name" value="TPR_19"/>
    <property type="match status" value="1"/>
</dbReference>
<dbReference type="OrthoDB" id="9816462at2"/>
<evidence type="ECO:0000256" key="4">
    <source>
        <dbReference type="SAM" id="Phobius"/>
    </source>
</evidence>
<dbReference type="InterPro" id="IPR011990">
    <property type="entry name" value="TPR-like_helical_dom_sf"/>
</dbReference>
<evidence type="ECO:0000256" key="3">
    <source>
        <dbReference type="PROSITE-ProRule" id="PRU00339"/>
    </source>
</evidence>
<dbReference type="EMBL" id="WNZW01000001">
    <property type="protein sequence ID" value="MUG44300.1"/>
    <property type="molecule type" value="Genomic_DNA"/>
</dbReference>
<dbReference type="RefSeq" id="WP_155609696.1">
    <property type="nucleotide sequence ID" value="NZ_WNZW01000001.1"/>
</dbReference>
<dbReference type="PROSITE" id="PS50005">
    <property type="entry name" value="TPR"/>
    <property type="match status" value="1"/>
</dbReference>
<keyword evidence="2" id="KW-0346">Stress response</keyword>
<dbReference type="InterPro" id="IPR019734">
    <property type="entry name" value="TPR_rpt"/>
</dbReference>
<evidence type="ECO:0000313" key="7">
    <source>
        <dbReference type="Proteomes" id="UP000447876"/>
    </source>
</evidence>
<keyword evidence="4" id="KW-0472">Membrane</keyword>
<reference evidence="6 7" key="1">
    <citation type="submission" date="2019-11" db="EMBL/GenBank/DDBJ databases">
        <title>Draft genome sequences of five Paenibacillus species of dairy origin.</title>
        <authorList>
            <person name="Olajide A.M."/>
            <person name="Chen S."/>
            <person name="Lapointe G."/>
        </authorList>
    </citation>
    <scope>NUCLEOTIDE SEQUENCE [LARGE SCALE GENOMIC DNA]</scope>
    <source>
        <strain evidence="6 7">12CR55</strain>
    </source>
</reference>
<dbReference type="InterPro" id="IPR036869">
    <property type="entry name" value="J_dom_sf"/>
</dbReference>
<accession>A0A7X2YYR7</accession>
<dbReference type="Proteomes" id="UP000447876">
    <property type="component" value="Unassembled WGS sequence"/>
</dbReference>
<dbReference type="SUPFAM" id="SSF48452">
    <property type="entry name" value="TPR-like"/>
    <property type="match status" value="1"/>
</dbReference>
<keyword evidence="1" id="KW-0235">DNA replication</keyword>
<dbReference type="SMART" id="SM00028">
    <property type="entry name" value="TPR"/>
    <property type="match status" value="3"/>
</dbReference>
<feature type="repeat" description="TPR" evidence="3">
    <location>
        <begin position="243"/>
        <end position="276"/>
    </location>
</feature>
<dbReference type="CDD" id="cd06257">
    <property type="entry name" value="DnaJ"/>
    <property type="match status" value="1"/>
</dbReference>
<name>A0A7X2YYR7_9BACL</name>
<keyword evidence="3" id="KW-0802">TPR repeat</keyword>
<sequence>MTYWTVLGIDPTTDESVIKKAYASQLQVHHPEEDPEGYQRLREAYEWAKKQANALQVEEDYCDLDDPYDEIAVTQHSTWQADDPGSSQLKLHPAQVFFEQMEELYDDFLRRVDPEQWKWLMTNDYMWDMEYQGERLYRLLEFLEDHRHLPWAVWEVLNQSFQLLEQKEDLFDLYDEDEIAFIIGQIQGTSELGYECFEGKQLDFDIEHYLTLRQDAQTLLMEGNPVAARDDLAEAHAMFQDDPDLQLMRAKCYITIGQKPEALSCLQRVLDLKPDEHEARLLMAQILYEQQQFDEAIRECEFLREQGRLDQDVLSVHGNSAIELGGIEQVWEQTKQNEPIWQEFYHFRYNLLLRRMWNKHLFSQEHNPYYDDYRRQRKKDIFFVSCILFLRLSWLYLFLFGLVYFIFHLPPVFLGLLLIVLCGSAWKTIRTIRMILS</sequence>
<keyword evidence="4" id="KW-0812">Transmembrane</keyword>
<proteinExistence type="predicted"/>
<dbReference type="GO" id="GO:0006260">
    <property type="term" value="P:DNA replication"/>
    <property type="evidence" value="ECO:0007669"/>
    <property type="project" value="UniProtKB-KW"/>
</dbReference>
<feature type="transmembrane region" description="Helical" evidence="4">
    <location>
        <begin position="381"/>
        <end position="406"/>
    </location>
</feature>
<dbReference type="SUPFAM" id="SSF46565">
    <property type="entry name" value="Chaperone J-domain"/>
    <property type="match status" value="1"/>
</dbReference>
<keyword evidence="4" id="KW-1133">Transmembrane helix</keyword>
<protein>
    <submittedName>
        <fullName evidence="6">Tetratricopeptide repeat protein</fullName>
    </submittedName>
</protein>
<dbReference type="PROSITE" id="PS50076">
    <property type="entry name" value="DNAJ_2"/>
    <property type="match status" value="1"/>
</dbReference>
<dbReference type="Gene3D" id="1.10.287.110">
    <property type="entry name" value="DnaJ domain"/>
    <property type="match status" value="1"/>
</dbReference>
<organism evidence="6 7">
    <name type="scientific">Paenibacillus woosongensis</name>
    <dbReference type="NCBI Taxonomy" id="307580"/>
    <lineage>
        <taxon>Bacteria</taxon>
        <taxon>Bacillati</taxon>
        <taxon>Bacillota</taxon>
        <taxon>Bacilli</taxon>
        <taxon>Bacillales</taxon>
        <taxon>Paenibacillaceae</taxon>
        <taxon>Paenibacillus</taxon>
    </lineage>
</organism>
<gene>
    <name evidence="6" type="ORF">GNP95_04720</name>
</gene>
<evidence type="ECO:0000313" key="6">
    <source>
        <dbReference type="EMBL" id="MUG44300.1"/>
    </source>
</evidence>